<reference evidence="1 2" key="1">
    <citation type="submission" date="2024-11" db="EMBL/GenBank/DDBJ databases">
        <title>Adaptive evolution of stress response genes in parasites aligns with host niche diversity.</title>
        <authorList>
            <person name="Hahn C."/>
            <person name="Resl P."/>
        </authorList>
    </citation>
    <scope>NUCLEOTIDE SEQUENCE [LARGE SCALE GENOMIC DNA]</scope>
    <source>
        <strain evidence="1">EGGRZ-B1_66</strain>
        <tissue evidence="1">Body</tissue>
    </source>
</reference>
<dbReference type="EMBL" id="JBJKFK010001086">
    <property type="protein sequence ID" value="KAL3314131.1"/>
    <property type="molecule type" value="Genomic_DNA"/>
</dbReference>
<evidence type="ECO:0000313" key="1">
    <source>
        <dbReference type="EMBL" id="KAL3314131.1"/>
    </source>
</evidence>
<comment type="caution">
    <text evidence="1">The sequence shown here is derived from an EMBL/GenBank/DDBJ whole genome shotgun (WGS) entry which is preliminary data.</text>
</comment>
<gene>
    <name evidence="1" type="primary">DNAH8_3</name>
    <name evidence="1" type="ORF">Ciccas_007256</name>
</gene>
<keyword evidence="2" id="KW-1185">Reference proteome</keyword>
<dbReference type="Proteomes" id="UP001626550">
    <property type="component" value="Unassembled WGS sequence"/>
</dbReference>
<protein>
    <submittedName>
        <fullName evidence="1">Dynein heavy chain 8, axonemal</fullName>
    </submittedName>
</protein>
<proteinExistence type="predicted"/>
<accession>A0ABD2Q3D2</accession>
<dbReference type="AlphaFoldDB" id="A0ABD2Q3D2"/>
<evidence type="ECO:0000313" key="2">
    <source>
        <dbReference type="Proteomes" id="UP001626550"/>
    </source>
</evidence>
<organism evidence="1 2">
    <name type="scientific">Cichlidogyrus casuarinus</name>
    <dbReference type="NCBI Taxonomy" id="1844966"/>
    <lineage>
        <taxon>Eukaryota</taxon>
        <taxon>Metazoa</taxon>
        <taxon>Spiralia</taxon>
        <taxon>Lophotrochozoa</taxon>
        <taxon>Platyhelminthes</taxon>
        <taxon>Monogenea</taxon>
        <taxon>Monopisthocotylea</taxon>
        <taxon>Dactylogyridea</taxon>
        <taxon>Ancyrocephalidae</taxon>
        <taxon>Cichlidogyrus</taxon>
    </lineage>
</organism>
<name>A0ABD2Q3D2_9PLAT</name>
<sequence length="89" mass="10119">MLLSNEARREVAKQARAVKEERRAALDARHKYLMSRLADAGSLEEAAAEDAIVSDDRFSLIHEFFAANGSKKLIFFYQDVKQVTLITFK</sequence>